<feature type="compositionally biased region" description="Low complexity" evidence="1">
    <location>
        <begin position="684"/>
        <end position="695"/>
    </location>
</feature>
<feature type="compositionally biased region" description="Polar residues" evidence="1">
    <location>
        <begin position="1351"/>
        <end position="1363"/>
    </location>
</feature>
<dbReference type="SUPFAM" id="SSF51445">
    <property type="entry name" value="(Trans)glycosidases"/>
    <property type="match status" value="1"/>
</dbReference>
<sequence length="1403" mass="148640">MSSKLALELRHRALDVVNRYKSHPAILLWGFGNEKNFYADTEQKRTDHWSYVSEVTDEIHQAEQAAGVWHPVCSPLMDNYLSDYFALEASYPNAVDLWCLNLYRGSSFGTELFSTYPSTLPLMITEFGADAYDQTNGQEWATDEQGNALVSLSTELRDWRAVVAGGIVFAFQDEWWKCGAVSDHDVCGGYFGGLPDGFANEEWWGVYATGAGSNPQARQARPAVAQLTALFGADVFEGSSSIGAEADLYALKSNPGHNVGAVDEIVTKYHSWDAGSGPDGQSVYNEVGLVRFPALTLSECSNGTATVLLTVKWISSSSLVLAYGPVADQSWPELSTTWDNFPSFDPYDRRTLTVTSDELNQAVSLSVDWWSSGTALSMWLQPDDTVAANSDENLNFFSREASSWAQPQLVVSCSYSWSASNWYIATTTTTTSAITTTTTTTTTTTSSTTTSSTSTTSSTTTAEPSTTTEPPTTTDAQAATTTATTSTDAPTTTTASDATDTTTTTTRTSTTSNEPTTDTTTTSLTTTTGTRTSTTSTTTIDSTSTTATTTVVSSTKSSSTTASVTASVTASTTSTPMEVDSAVGDVTTSSTTASTTSMSSTTTLAMLTASLTTARAADATVVTTATTSRSQSISTVGATSMTSTSAFTLGRDPTTSSDPFSSTSFHDGTELQPTTSALGEELPSTASETTSTAGTRDSSTSTLGISTIQASCKLTISNLRADQSPSDLHLHVTVALAAALELEVKRLRNVVIELLPRRLVEETEVTAIEAALGVSYEVEASSDSVKELLSKVTSLADSQSDAAGRFTRSLKQEGLEVTHIQMLDVPHVYTTVQLPEEVPAEGLQTIVLWFLLGVTSSAVAGCVACSLGYFFGVFQVKLQRYRYERSRSLVSSQPSDFPVSVVTAQSTIKKYRSEDDDYVTPLVQGDRRCDGIALSTRKGLLLQAPDSDFKRRVDRHAMEQTKSFRLQRKELAVIFLELPGRFERSQDLANGIQDLQIYRVPTWHRHGLLRKVKGHSVKANCQCACLTPAQIDLLGLVVGQVPTLAPAATPGPGQILVTTAEPTTSELGAPVVGIPIGDLGGGEGGYQGPQTVPPGFFTTQEPTQQGEITDPAAGAVDVTVIVAIAAGGFFCIAVVMLGVAMWTGVCKRKPTRVSDLVFVETPPPNVATNNCPLPGSRASSRTSCGTGSRPVQERSASRRSSGASNVVYSNQVAGGPFYGPFYDPQSVQAGSRSASRRSSNASNVVYTNQVAGPFYDPQQSQQLEGRSASRRSSNAPACGPFHNPELELPGAVVYGGSRRNSEDRSVGPSNSKVSVGAPRSSRSPSKSDASPGGASSGTDSPDRRTHGRASTHGTAATKQSHLTTGEAALSVPSNRRPSKNTLTPSDAGSRRGSKASVSSNDVQ</sequence>
<name>A0ABP0QD45_9DINO</name>
<feature type="compositionally biased region" description="Low complexity" evidence="1">
    <location>
        <begin position="1317"/>
        <end position="1331"/>
    </location>
</feature>
<evidence type="ECO:0000313" key="4">
    <source>
        <dbReference type="Proteomes" id="UP001642484"/>
    </source>
</evidence>
<feature type="region of interest" description="Disordered" evidence="1">
    <location>
        <begin position="437"/>
        <end position="576"/>
    </location>
</feature>
<accession>A0ABP0QD45</accession>
<dbReference type="InterPro" id="IPR017853">
    <property type="entry name" value="GH"/>
</dbReference>
<feature type="compositionally biased region" description="Polar residues" evidence="1">
    <location>
        <begin position="1371"/>
        <end position="1386"/>
    </location>
</feature>
<feature type="region of interest" description="Disordered" evidence="1">
    <location>
        <begin position="581"/>
        <end position="600"/>
    </location>
</feature>
<feature type="region of interest" description="Disordered" evidence="1">
    <location>
        <begin position="646"/>
        <end position="701"/>
    </location>
</feature>
<feature type="region of interest" description="Disordered" evidence="1">
    <location>
        <begin position="1250"/>
        <end position="1403"/>
    </location>
</feature>
<reference evidence="3 4" key="1">
    <citation type="submission" date="2024-02" db="EMBL/GenBank/DDBJ databases">
        <authorList>
            <person name="Chen Y."/>
            <person name="Shah S."/>
            <person name="Dougan E. K."/>
            <person name="Thang M."/>
            <person name="Chan C."/>
        </authorList>
    </citation>
    <scope>NUCLEOTIDE SEQUENCE [LARGE SCALE GENOMIC DNA]</scope>
</reference>
<keyword evidence="4" id="KW-1185">Reference proteome</keyword>
<organism evidence="3 4">
    <name type="scientific">Durusdinium trenchii</name>
    <dbReference type="NCBI Taxonomy" id="1381693"/>
    <lineage>
        <taxon>Eukaryota</taxon>
        <taxon>Sar</taxon>
        <taxon>Alveolata</taxon>
        <taxon>Dinophyceae</taxon>
        <taxon>Suessiales</taxon>
        <taxon>Symbiodiniaceae</taxon>
        <taxon>Durusdinium</taxon>
    </lineage>
</organism>
<evidence type="ECO:0000313" key="3">
    <source>
        <dbReference type="EMBL" id="CAK9084941.1"/>
    </source>
</evidence>
<feature type="transmembrane region" description="Helical" evidence="2">
    <location>
        <begin position="846"/>
        <end position="872"/>
    </location>
</feature>
<feature type="compositionally biased region" description="Low complexity" evidence="1">
    <location>
        <begin position="587"/>
        <end position="600"/>
    </location>
</feature>
<dbReference type="Proteomes" id="UP001642484">
    <property type="component" value="Unassembled WGS sequence"/>
</dbReference>
<feature type="compositionally biased region" description="Polar residues" evidence="1">
    <location>
        <begin position="1166"/>
        <end position="1186"/>
    </location>
</feature>
<keyword evidence="2" id="KW-0472">Membrane</keyword>
<protein>
    <recommendedName>
        <fullName evidence="5">Beta-galactosidase</fullName>
    </recommendedName>
</protein>
<feature type="compositionally biased region" description="Low complexity" evidence="1">
    <location>
        <begin position="652"/>
        <end position="665"/>
    </location>
</feature>
<keyword evidence="2" id="KW-0812">Transmembrane</keyword>
<comment type="caution">
    <text evidence="3">The sequence shown here is derived from an EMBL/GenBank/DDBJ whole genome shotgun (WGS) entry which is preliminary data.</text>
</comment>
<evidence type="ECO:0000256" key="1">
    <source>
        <dbReference type="SAM" id="MobiDB-lite"/>
    </source>
</evidence>
<feature type="transmembrane region" description="Helical" evidence="2">
    <location>
        <begin position="1118"/>
        <end position="1142"/>
    </location>
</feature>
<keyword evidence="2" id="KW-1133">Transmembrane helix</keyword>
<feature type="region of interest" description="Disordered" evidence="1">
    <location>
        <begin position="1164"/>
        <end position="1204"/>
    </location>
</feature>
<dbReference type="EMBL" id="CAXAMN010024250">
    <property type="protein sequence ID" value="CAK9084941.1"/>
    <property type="molecule type" value="Genomic_DNA"/>
</dbReference>
<dbReference type="Gene3D" id="3.20.20.80">
    <property type="entry name" value="Glycosidases"/>
    <property type="match status" value="1"/>
</dbReference>
<dbReference type="PANTHER" id="PTHR12766">
    <property type="entry name" value="DEATH DOMAIN-ASSOCIATED PROTEIN 6 DAXX"/>
    <property type="match status" value="1"/>
</dbReference>
<evidence type="ECO:0008006" key="5">
    <source>
        <dbReference type="Google" id="ProtNLM"/>
    </source>
</evidence>
<evidence type="ECO:0000256" key="2">
    <source>
        <dbReference type="SAM" id="Phobius"/>
    </source>
</evidence>
<gene>
    <name evidence="3" type="ORF">CCMP2556_LOCUS41266</name>
</gene>
<proteinExistence type="predicted"/>
<dbReference type="PANTHER" id="PTHR12766:SF7">
    <property type="entry name" value="DEATH DOMAIN-ASSOCIATED PROTEIN 6"/>
    <property type="match status" value="1"/>
</dbReference>